<name>A0A3P8UCQ3_CYNSE</name>
<dbReference type="PANTHER" id="PTHR15670">
    <property type="entry name" value="RHO GTPASE ACTIVATING PROTEIN 11A"/>
    <property type="match status" value="1"/>
</dbReference>
<feature type="compositionally biased region" description="Basic residues" evidence="1">
    <location>
        <begin position="397"/>
        <end position="410"/>
    </location>
</feature>
<dbReference type="Pfam" id="PF00620">
    <property type="entry name" value="RhoGAP"/>
    <property type="match status" value="1"/>
</dbReference>
<evidence type="ECO:0000313" key="3">
    <source>
        <dbReference type="Ensembl" id="ENSCSEP00000000207.1"/>
    </source>
</evidence>
<feature type="domain" description="Rho-GAP" evidence="2">
    <location>
        <begin position="49"/>
        <end position="239"/>
    </location>
</feature>
<evidence type="ECO:0000259" key="2">
    <source>
        <dbReference type="PROSITE" id="PS50238"/>
    </source>
</evidence>
<reference evidence="3" key="3">
    <citation type="submission" date="2025-09" db="UniProtKB">
        <authorList>
            <consortium name="Ensembl"/>
        </authorList>
    </citation>
    <scope>IDENTIFICATION</scope>
</reference>
<dbReference type="SMART" id="SM00324">
    <property type="entry name" value="RhoGAP"/>
    <property type="match status" value="1"/>
</dbReference>
<dbReference type="Ensembl" id="ENSCSET00000000231.1">
    <property type="protein sequence ID" value="ENSCSEP00000000207.1"/>
    <property type="gene ID" value="ENSCSEG00000000167.1"/>
</dbReference>
<dbReference type="GO" id="GO:0005096">
    <property type="term" value="F:GTPase activator activity"/>
    <property type="evidence" value="ECO:0007669"/>
    <property type="project" value="TreeGrafter"/>
</dbReference>
<dbReference type="InterPro" id="IPR042869">
    <property type="entry name" value="ARHGAP11A/B"/>
</dbReference>
<dbReference type="OMA" id="YGNLPCF"/>
<proteinExistence type="predicted"/>
<reference evidence="3 4" key="1">
    <citation type="journal article" date="2014" name="Nat. Genet.">
        <title>Whole-genome sequence of a flatfish provides insights into ZW sex chromosome evolution and adaptation to a benthic lifestyle.</title>
        <authorList>
            <person name="Chen S."/>
            <person name="Zhang G."/>
            <person name="Shao C."/>
            <person name="Huang Q."/>
            <person name="Liu G."/>
            <person name="Zhang P."/>
            <person name="Song W."/>
            <person name="An N."/>
            <person name="Chalopin D."/>
            <person name="Volff J.N."/>
            <person name="Hong Y."/>
            <person name="Li Q."/>
            <person name="Sha Z."/>
            <person name="Zhou H."/>
            <person name="Xie M."/>
            <person name="Yu Q."/>
            <person name="Liu Y."/>
            <person name="Xiang H."/>
            <person name="Wang N."/>
            <person name="Wu K."/>
            <person name="Yang C."/>
            <person name="Zhou Q."/>
            <person name="Liao X."/>
            <person name="Yang L."/>
            <person name="Hu Q."/>
            <person name="Zhang J."/>
            <person name="Meng L."/>
            <person name="Jin L."/>
            <person name="Tian Y."/>
            <person name="Lian J."/>
            <person name="Yang J."/>
            <person name="Miao G."/>
            <person name="Liu S."/>
            <person name="Liang Z."/>
            <person name="Yan F."/>
            <person name="Li Y."/>
            <person name="Sun B."/>
            <person name="Zhang H."/>
            <person name="Zhang J."/>
            <person name="Zhu Y."/>
            <person name="Du M."/>
            <person name="Zhao Y."/>
            <person name="Schartl M."/>
            <person name="Tang Q."/>
            <person name="Wang J."/>
        </authorList>
    </citation>
    <scope>NUCLEOTIDE SEQUENCE</scope>
</reference>
<dbReference type="InParanoid" id="A0A3P8UCQ3"/>
<dbReference type="CDD" id="cd04394">
    <property type="entry name" value="RhoGAP-ARHGAP11A"/>
    <property type="match status" value="1"/>
</dbReference>
<keyword evidence="4" id="KW-1185">Reference proteome</keyword>
<dbReference type="Gene3D" id="1.10.555.10">
    <property type="entry name" value="Rho GTPase activation protein"/>
    <property type="match status" value="1"/>
</dbReference>
<dbReference type="FunCoup" id="A0A3P8UCQ3">
    <property type="interactions" value="762"/>
</dbReference>
<dbReference type="AlphaFoldDB" id="A0A3P8UCQ3"/>
<dbReference type="STRING" id="244447.ENSCSEP00000000207"/>
<accession>A0A3P8UCQ3</accession>
<evidence type="ECO:0000256" key="1">
    <source>
        <dbReference type="SAM" id="MobiDB-lite"/>
    </source>
</evidence>
<dbReference type="InterPro" id="IPR000198">
    <property type="entry name" value="RhoGAP_dom"/>
</dbReference>
<feature type="region of interest" description="Disordered" evidence="1">
    <location>
        <begin position="370"/>
        <end position="412"/>
    </location>
</feature>
<dbReference type="GeneTree" id="ENSGT00940000155312"/>
<evidence type="ECO:0000313" key="4">
    <source>
        <dbReference type="Proteomes" id="UP000265120"/>
    </source>
</evidence>
<sequence length="460" mass="50268">MKIAERNVMRLVAVQHLRASYGIKTKNWNKNKAASSKWTASNSTKVFGVSLESLPCYNVESGSVPRFLVDACMVLMAHVDTEGLFRKSGSVVRLKALRAKIDAGEECLSTALPCDVAGLVKQFFRELPDPVLPTELHEVFLKARQLPAEEDRKSATMLLSCVLPEKNLCVLHHFFDFLHNVSKRSVENKMDSSNLSVILAPNLLHSGDGTEKMNANTERRLKLQASVVQCFIENAPNFGVLPQCLQAKVPAMMGCEPGLLSPAHDELEEMDLNSGVKRRNRRSFGDMVNGALSKIKTNRTPTHATHSDSHVFSSATPVIATPTSKRKLPLESGHSFGFSNKKRRSVKKNLGIDLLPSALFAGASTPGSVHSASGVLDSSQNAPPSAGKSRRQSATSVRRKSRRLSSRHAVNRVESGRAGCFSPKVGKKDVPRKSLRLRFSLGKSSRDAVSSSIDTYINVV</sequence>
<dbReference type="InterPro" id="IPR008936">
    <property type="entry name" value="Rho_GTPase_activation_prot"/>
</dbReference>
<protein>
    <submittedName>
        <fullName evidence="3">Rho GTPase activating protein 11A</fullName>
    </submittedName>
</protein>
<feature type="compositionally biased region" description="Polar residues" evidence="1">
    <location>
        <begin position="370"/>
        <end position="383"/>
    </location>
</feature>
<dbReference type="GO" id="GO:0007165">
    <property type="term" value="P:signal transduction"/>
    <property type="evidence" value="ECO:0007669"/>
    <property type="project" value="InterPro"/>
</dbReference>
<dbReference type="Proteomes" id="UP000265120">
    <property type="component" value="Chromosome 1"/>
</dbReference>
<dbReference type="PROSITE" id="PS50238">
    <property type="entry name" value="RHOGAP"/>
    <property type="match status" value="1"/>
</dbReference>
<organism evidence="3 4">
    <name type="scientific">Cynoglossus semilaevis</name>
    <name type="common">Tongue sole</name>
    <dbReference type="NCBI Taxonomy" id="244447"/>
    <lineage>
        <taxon>Eukaryota</taxon>
        <taxon>Metazoa</taxon>
        <taxon>Chordata</taxon>
        <taxon>Craniata</taxon>
        <taxon>Vertebrata</taxon>
        <taxon>Euteleostomi</taxon>
        <taxon>Actinopterygii</taxon>
        <taxon>Neopterygii</taxon>
        <taxon>Teleostei</taxon>
        <taxon>Neoteleostei</taxon>
        <taxon>Acanthomorphata</taxon>
        <taxon>Carangaria</taxon>
        <taxon>Pleuronectiformes</taxon>
        <taxon>Pleuronectoidei</taxon>
        <taxon>Cynoglossidae</taxon>
        <taxon>Cynoglossinae</taxon>
        <taxon>Cynoglossus</taxon>
    </lineage>
</organism>
<reference evidence="3" key="2">
    <citation type="submission" date="2025-08" db="UniProtKB">
        <authorList>
            <consortium name="Ensembl"/>
        </authorList>
    </citation>
    <scope>IDENTIFICATION</scope>
</reference>
<dbReference type="SUPFAM" id="SSF48350">
    <property type="entry name" value="GTPase activation domain, GAP"/>
    <property type="match status" value="1"/>
</dbReference>
<dbReference type="PANTHER" id="PTHR15670:SF4">
    <property type="entry name" value="RHO GTPASE-ACTIVATING PROTEIN 11A"/>
    <property type="match status" value="1"/>
</dbReference>